<reference evidence="2" key="1">
    <citation type="journal article" date="2015" name="ISME J.">
        <title>Draft Genome Sequence of Streptomyces incarnatus NRRL8089, which Produces the Nucleoside Antibiotic Sinefungin.</title>
        <authorList>
            <person name="Oshima K."/>
            <person name="Hattori M."/>
            <person name="Shimizu H."/>
            <person name="Fukuda K."/>
            <person name="Nemoto M."/>
            <person name="Inagaki K."/>
            <person name="Tamura T."/>
        </authorList>
    </citation>
    <scope>NUCLEOTIDE SEQUENCE</scope>
    <source>
        <strain evidence="2">FACHB-1375</strain>
    </source>
</reference>
<keyword evidence="3" id="KW-1185">Reference proteome</keyword>
<dbReference type="Proteomes" id="UP000641646">
    <property type="component" value="Unassembled WGS sequence"/>
</dbReference>
<evidence type="ECO:0000256" key="1">
    <source>
        <dbReference type="SAM" id="Phobius"/>
    </source>
</evidence>
<feature type="transmembrane region" description="Helical" evidence="1">
    <location>
        <begin position="152"/>
        <end position="173"/>
    </location>
</feature>
<feature type="transmembrane region" description="Helical" evidence="1">
    <location>
        <begin position="47"/>
        <end position="65"/>
    </location>
</feature>
<reference evidence="2" key="2">
    <citation type="submission" date="2020-08" db="EMBL/GenBank/DDBJ databases">
        <authorList>
            <person name="Chen M."/>
            <person name="Teng W."/>
            <person name="Zhao L."/>
            <person name="Hu C."/>
            <person name="Zhou Y."/>
            <person name="Han B."/>
            <person name="Song L."/>
            <person name="Shu W."/>
        </authorList>
    </citation>
    <scope>NUCLEOTIDE SEQUENCE</scope>
    <source>
        <strain evidence="2">FACHB-1375</strain>
    </source>
</reference>
<dbReference type="InterPro" id="IPR056918">
    <property type="entry name" value="8xMP"/>
</dbReference>
<dbReference type="Pfam" id="PF24838">
    <property type="entry name" value="8xMP"/>
    <property type="match status" value="1"/>
</dbReference>
<feature type="transmembrane region" description="Helical" evidence="1">
    <location>
        <begin position="77"/>
        <end position="97"/>
    </location>
</feature>
<sequence length="174" mass="20829">MTQKQAQEEQNKDRKITDEDRKILLEQYKMYVEMMDRITERRGKMNTFYVSLLSILLALLSLLADTNKKLFSGTGETLLLVSSLLGLILCYVWYININSYKQLNKIKFKIIHEMEQYLPFACYKQEWQMPDAQKNDHLQNEQYRRLTKVEKYIPLIIAIPYFALLIYAIFSFFK</sequence>
<dbReference type="EMBL" id="JACJPW010000013">
    <property type="protein sequence ID" value="MBD2180885.1"/>
    <property type="molecule type" value="Genomic_DNA"/>
</dbReference>
<gene>
    <name evidence="2" type="ORF">H6G03_07175</name>
</gene>
<organism evidence="2 3">
    <name type="scientific">Aerosakkonema funiforme FACHB-1375</name>
    <dbReference type="NCBI Taxonomy" id="2949571"/>
    <lineage>
        <taxon>Bacteria</taxon>
        <taxon>Bacillati</taxon>
        <taxon>Cyanobacteriota</taxon>
        <taxon>Cyanophyceae</taxon>
        <taxon>Oscillatoriophycideae</taxon>
        <taxon>Aerosakkonematales</taxon>
        <taxon>Aerosakkonemataceae</taxon>
        <taxon>Aerosakkonema</taxon>
    </lineage>
</organism>
<comment type="caution">
    <text evidence="2">The sequence shown here is derived from an EMBL/GenBank/DDBJ whole genome shotgun (WGS) entry which is preliminary data.</text>
</comment>
<protein>
    <submittedName>
        <fullName evidence="2">Uncharacterized protein</fullName>
    </submittedName>
</protein>
<dbReference type="AlphaFoldDB" id="A0A926VC81"/>
<keyword evidence="1" id="KW-0472">Membrane</keyword>
<keyword evidence="1" id="KW-0812">Transmembrane</keyword>
<keyword evidence="1" id="KW-1133">Transmembrane helix</keyword>
<evidence type="ECO:0000313" key="2">
    <source>
        <dbReference type="EMBL" id="MBD2180885.1"/>
    </source>
</evidence>
<dbReference type="RefSeq" id="WP_190463546.1">
    <property type="nucleotide sequence ID" value="NZ_JACJPW010000013.1"/>
</dbReference>
<evidence type="ECO:0000313" key="3">
    <source>
        <dbReference type="Proteomes" id="UP000641646"/>
    </source>
</evidence>
<name>A0A926VC81_9CYAN</name>
<accession>A0A926VC81</accession>
<proteinExistence type="predicted"/>